<feature type="compositionally biased region" description="Low complexity" evidence="1">
    <location>
        <begin position="63"/>
        <end position="79"/>
    </location>
</feature>
<protein>
    <submittedName>
        <fullName evidence="2">Uncharacterized protein</fullName>
    </submittedName>
</protein>
<keyword evidence="3" id="KW-1185">Reference proteome</keyword>
<dbReference type="InterPro" id="IPR037652">
    <property type="entry name" value="Mim2"/>
</dbReference>
<gene>
    <name evidence="2" type="ORF">LPJ53_003284</name>
</gene>
<comment type="caution">
    <text evidence="2">The sequence shown here is derived from an EMBL/GenBank/DDBJ whole genome shotgun (WGS) entry which is preliminary data.</text>
</comment>
<reference evidence="2" key="1">
    <citation type="submission" date="2022-07" db="EMBL/GenBank/DDBJ databases">
        <title>Phylogenomic reconstructions and comparative analyses of Kickxellomycotina fungi.</title>
        <authorList>
            <person name="Reynolds N.K."/>
            <person name="Stajich J.E."/>
            <person name="Barry K."/>
            <person name="Grigoriev I.V."/>
            <person name="Crous P."/>
            <person name="Smith M.E."/>
        </authorList>
    </citation>
    <scope>NUCLEOTIDE SEQUENCE</scope>
    <source>
        <strain evidence="2">NBRC 32514</strain>
    </source>
</reference>
<sequence>MDYRDSDGYFHDDVLRVLGRTSALSQSTSTEGSALEHPPSYKALGGGNFNDSEPPFPLDVWDTSDATSSTSESSSSNSDMFDLDAEWAEVKQVLYTTLVGVLLPVVCRYVGRRATFSAWTRFLESYFGSK</sequence>
<dbReference type="GO" id="GO:0045040">
    <property type="term" value="P:protein insertion into mitochondrial outer membrane"/>
    <property type="evidence" value="ECO:0007669"/>
    <property type="project" value="InterPro"/>
</dbReference>
<name>A0A9W7XZJ8_9FUNG</name>
<evidence type="ECO:0000256" key="1">
    <source>
        <dbReference type="SAM" id="MobiDB-lite"/>
    </source>
</evidence>
<dbReference type="GO" id="GO:0005739">
    <property type="term" value="C:mitochondrion"/>
    <property type="evidence" value="ECO:0007669"/>
    <property type="project" value="GOC"/>
</dbReference>
<organism evidence="2 3">
    <name type="scientific">Coemansia erecta</name>
    <dbReference type="NCBI Taxonomy" id="147472"/>
    <lineage>
        <taxon>Eukaryota</taxon>
        <taxon>Fungi</taxon>
        <taxon>Fungi incertae sedis</taxon>
        <taxon>Zoopagomycota</taxon>
        <taxon>Kickxellomycotina</taxon>
        <taxon>Kickxellomycetes</taxon>
        <taxon>Kickxellales</taxon>
        <taxon>Kickxellaceae</taxon>
        <taxon>Coemansia</taxon>
    </lineage>
</organism>
<evidence type="ECO:0000313" key="2">
    <source>
        <dbReference type="EMBL" id="KAJ1722271.1"/>
    </source>
</evidence>
<dbReference type="EMBL" id="JANBOJ010000120">
    <property type="protein sequence ID" value="KAJ1722271.1"/>
    <property type="molecule type" value="Genomic_DNA"/>
</dbReference>
<feature type="region of interest" description="Disordered" evidence="1">
    <location>
        <begin position="26"/>
        <end position="79"/>
    </location>
</feature>
<accession>A0A9W7XZJ8</accession>
<dbReference type="Proteomes" id="UP001149813">
    <property type="component" value="Unassembled WGS sequence"/>
</dbReference>
<dbReference type="AlphaFoldDB" id="A0A9W7XZJ8"/>
<dbReference type="Pfam" id="PF19117">
    <property type="entry name" value="Mim2"/>
    <property type="match status" value="1"/>
</dbReference>
<dbReference type="GO" id="GO:0070096">
    <property type="term" value="P:mitochondrial outer membrane translocase complex assembly"/>
    <property type="evidence" value="ECO:0007669"/>
    <property type="project" value="InterPro"/>
</dbReference>
<proteinExistence type="predicted"/>
<dbReference type="OrthoDB" id="5555533at2759"/>
<evidence type="ECO:0000313" key="3">
    <source>
        <dbReference type="Proteomes" id="UP001149813"/>
    </source>
</evidence>